<evidence type="ECO:0000259" key="3">
    <source>
        <dbReference type="Pfam" id="PF24583"/>
    </source>
</evidence>
<evidence type="ECO:0000313" key="4">
    <source>
        <dbReference type="EMBL" id="EOA25210.1"/>
    </source>
</evidence>
<dbReference type="OrthoDB" id="1113167at2759"/>
<dbReference type="KEGG" id="crb:17887432"/>
<feature type="domain" description="DUF7610" evidence="3">
    <location>
        <begin position="9"/>
        <end position="75"/>
    </location>
</feature>
<dbReference type="InterPro" id="IPR056029">
    <property type="entry name" value="DUF7610"/>
</dbReference>
<accession>R0HJ27</accession>
<dbReference type="EMBL" id="KB870809">
    <property type="protein sequence ID" value="EOA25210.1"/>
    <property type="molecule type" value="Genomic_DNA"/>
</dbReference>
<feature type="region of interest" description="Disordered" evidence="1">
    <location>
        <begin position="116"/>
        <end position="142"/>
    </location>
</feature>
<feature type="transmembrane region" description="Helical" evidence="2">
    <location>
        <begin position="185"/>
        <end position="206"/>
    </location>
</feature>
<protein>
    <recommendedName>
        <fullName evidence="3">DUF7610 domain-containing protein</fullName>
    </recommendedName>
</protein>
<name>R0HJ27_9BRAS</name>
<proteinExistence type="predicted"/>
<organism evidence="4 5">
    <name type="scientific">Capsella rubella</name>
    <dbReference type="NCBI Taxonomy" id="81985"/>
    <lineage>
        <taxon>Eukaryota</taxon>
        <taxon>Viridiplantae</taxon>
        <taxon>Streptophyta</taxon>
        <taxon>Embryophyta</taxon>
        <taxon>Tracheophyta</taxon>
        <taxon>Spermatophyta</taxon>
        <taxon>Magnoliopsida</taxon>
        <taxon>eudicotyledons</taxon>
        <taxon>Gunneridae</taxon>
        <taxon>Pentapetalae</taxon>
        <taxon>rosids</taxon>
        <taxon>malvids</taxon>
        <taxon>Brassicales</taxon>
        <taxon>Brassicaceae</taxon>
        <taxon>Camelineae</taxon>
        <taxon>Capsella</taxon>
    </lineage>
</organism>
<keyword evidence="2" id="KW-1133">Transmembrane helix</keyword>
<evidence type="ECO:0000256" key="2">
    <source>
        <dbReference type="SAM" id="Phobius"/>
    </source>
</evidence>
<feature type="compositionally biased region" description="Acidic residues" evidence="1">
    <location>
        <begin position="122"/>
        <end position="138"/>
    </location>
</feature>
<dbReference type="Pfam" id="PF24583">
    <property type="entry name" value="DUF7610"/>
    <property type="match status" value="1"/>
</dbReference>
<dbReference type="Proteomes" id="UP000029121">
    <property type="component" value="Unassembled WGS sequence"/>
</dbReference>
<evidence type="ECO:0000256" key="1">
    <source>
        <dbReference type="SAM" id="MobiDB-lite"/>
    </source>
</evidence>
<sequence>MKAKINTVLEKKLEELESLLEVVTFEDDDPNLRKLQLGVLFASTLLTAEISSRRFDVEGEEWLHCVAKRLTEMEAFIIKKWPGHHDSGLMIEPELESLESYAEGETGLDLVGSCLNESSKAEEEDEKEEEEKEEEVEAETEKCPLFQDASSEEMSEVKFPVVDTVKEEVVDREVKGYGLVCSRALVYFGLIGLVGGIMMSLVGYIGDSMKDDVFFLTPT</sequence>
<reference evidence="5" key="1">
    <citation type="journal article" date="2013" name="Nat. Genet.">
        <title>The Capsella rubella genome and the genomic consequences of rapid mating system evolution.</title>
        <authorList>
            <person name="Slotte T."/>
            <person name="Hazzouri K.M."/>
            <person name="Agren J.A."/>
            <person name="Koenig D."/>
            <person name="Maumus F."/>
            <person name="Guo Y.L."/>
            <person name="Steige K."/>
            <person name="Platts A.E."/>
            <person name="Escobar J.S."/>
            <person name="Newman L.K."/>
            <person name="Wang W."/>
            <person name="Mandakova T."/>
            <person name="Vello E."/>
            <person name="Smith L.M."/>
            <person name="Henz S.R."/>
            <person name="Steffen J."/>
            <person name="Takuno S."/>
            <person name="Brandvain Y."/>
            <person name="Coop G."/>
            <person name="Andolfatto P."/>
            <person name="Hu T.T."/>
            <person name="Blanchette M."/>
            <person name="Clark R.M."/>
            <person name="Quesneville H."/>
            <person name="Nordborg M."/>
            <person name="Gaut B.S."/>
            <person name="Lysak M.A."/>
            <person name="Jenkins J."/>
            <person name="Grimwood J."/>
            <person name="Chapman J."/>
            <person name="Prochnik S."/>
            <person name="Shu S."/>
            <person name="Rokhsar D."/>
            <person name="Schmutz J."/>
            <person name="Weigel D."/>
            <person name="Wright S.I."/>
        </authorList>
    </citation>
    <scope>NUCLEOTIDE SEQUENCE [LARGE SCALE GENOMIC DNA]</scope>
    <source>
        <strain evidence="5">cv. Monte Gargano</strain>
    </source>
</reference>
<evidence type="ECO:0000313" key="5">
    <source>
        <dbReference type="Proteomes" id="UP000029121"/>
    </source>
</evidence>
<dbReference type="STRING" id="81985.R0HJ27"/>
<keyword evidence="2" id="KW-0812">Transmembrane</keyword>
<keyword evidence="2" id="KW-0472">Membrane</keyword>
<dbReference type="AlphaFoldDB" id="R0HJ27"/>
<gene>
    <name evidence="4" type="ORF">CARUB_v10018523mg</name>
</gene>
<keyword evidence="5" id="KW-1185">Reference proteome</keyword>